<dbReference type="AlphaFoldDB" id="A0A1B9IHY1"/>
<evidence type="ECO:0000256" key="1">
    <source>
        <dbReference type="SAM" id="MobiDB-lite"/>
    </source>
</evidence>
<reference evidence="3" key="2">
    <citation type="submission" date="2013-12" db="EMBL/GenBank/DDBJ databases">
        <title>Evolution of pathogenesis and genome organization in the Tremellales.</title>
        <authorList>
            <person name="Cuomo C."/>
            <person name="Litvintseva A."/>
            <person name="Heitman J."/>
            <person name="Chen Y."/>
            <person name="Sun S."/>
            <person name="Springer D."/>
            <person name="Dromer F."/>
            <person name="Young S."/>
            <person name="Zeng Q."/>
            <person name="Chapman S."/>
            <person name="Gujja S."/>
            <person name="Saif S."/>
            <person name="Birren B."/>
        </authorList>
    </citation>
    <scope>NUCLEOTIDE SEQUENCE [LARGE SCALE GENOMIC DNA]</scope>
    <source>
        <strain evidence="3">CBS 10435</strain>
    </source>
</reference>
<dbReference type="EMBL" id="KI669467">
    <property type="protein sequence ID" value="OCF55299.1"/>
    <property type="molecule type" value="Genomic_DNA"/>
</dbReference>
<sequence length="132" mass="14139">MSILRLQASRLLRPATGPAASAGVWSRGYAASVHGNDPKIIEEEKQRNLKGQQDSSSPHKNHAPGWNEHLASNSEAAVKADQAGPTGKPGKDLQDATVSQTHKKHHEESSSFSKTTESEDDVRADAGPGPRR</sequence>
<keyword evidence="3" id="KW-1185">Reference proteome</keyword>
<protein>
    <submittedName>
        <fullName evidence="2">Uncharacterized protein</fullName>
    </submittedName>
</protein>
<dbReference type="OrthoDB" id="529205at2759"/>
<evidence type="ECO:0000313" key="3">
    <source>
        <dbReference type="Proteomes" id="UP000092583"/>
    </source>
</evidence>
<dbReference type="STRING" id="1331196.A0A1B9IHY1"/>
<accession>A0A1B9IHY1</accession>
<feature type="compositionally biased region" description="Basic and acidic residues" evidence="1">
    <location>
        <begin position="36"/>
        <end position="47"/>
    </location>
</feature>
<proteinExistence type="predicted"/>
<gene>
    <name evidence="2" type="ORF">L486_07414</name>
</gene>
<feature type="region of interest" description="Disordered" evidence="1">
    <location>
        <begin position="1"/>
        <end position="132"/>
    </location>
</feature>
<reference evidence="2 3" key="1">
    <citation type="submission" date="2013-07" db="EMBL/GenBank/DDBJ databases">
        <title>The Genome Sequence of Kwoniella mangroviensis CBS10435.</title>
        <authorList>
            <consortium name="The Broad Institute Genome Sequencing Platform"/>
            <person name="Cuomo C."/>
            <person name="Litvintseva A."/>
            <person name="Chen Y."/>
            <person name="Heitman J."/>
            <person name="Sun S."/>
            <person name="Springer D."/>
            <person name="Dromer F."/>
            <person name="Young S.K."/>
            <person name="Zeng Q."/>
            <person name="Gargeya S."/>
            <person name="Fitzgerald M."/>
            <person name="Abouelleil A."/>
            <person name="Alvarado L."/>
            <person name="Berlin A.M."/>
            <person name="Chapman S.B."/>
            <person name="Dewar J."/>
            <person name="Goldberg J."/>
            <person name="Griggs A."/>
            <person name="Gujja S."/>
            <person name="Hansen M."/>
            <person name="Howarth C."/>
            <person name="Imamovic A."/>
            <person name="Larimer J."/>
            <person name="McCowan C."/>
            <person name="Murphy C."/>
            <person name="Pearson M."/>
            <person name="Priest M."/>
            <person name="Roberts A."/>
            <person name="Saif S."/>
            <person name="Shea T."/>
            <person name="Sykes S."/>
            <person name="Wortman J."/>
            <person name="Nusbaum C."/>
            <person name="Birren B."/>
        </authorList>
    </citation>
    <scope>NUCLEOTIDE SEQUENCE [LARGE SCALE GENOMIC DNA]</scope>
    <source>
        <strain evidence="2 3">CBS 10435</strain>
    </source>
</reference>
<dbReference type="Proteomes" id="UP000092583">
    <property type="component" value="Unassembled WGS sequence"/>
</dbReference>
<feature type="compositionally biased region" description="Polar residues" evidence="1">
    <location>
        <begin position="49"/>
        <end position="58"/>
    </location>
</feature>
<evidence type="ECO:0000313" key="2">
    <source>
        <dbReference type="EMBL" id="OCF55299.1"/>
    </source>
</evidence>
<name>A0A1B9IHY1_9TREE</name>
<organism evidence="2 3">
    <name type="scientific">Kwoniella mangroviensis CBS 10435</name>
    <dbReference type="NCBI Taxonomy" id="1331196"/>
    <lineage>
        <taxon>Eukaryota</taxon>
        <taxon>Fungi</taxon>
        <taxon>Dikarya</taxon>
        <taxon>Basidiomycota</taxon>
        <taxon>Agaricomycotina</taxon>
        <taxon>Tremellomycetes</taxon>
        <taxon>Tremellales</taxon>
        <taxon>Cryptococcaceae</taxon>
        <taxon>Kwoniella</taxon>
    </lineage>
</organism>